<evidence type="ECO:0000256" key="8">
    <source>
        <dbReference type="ARBA" id="ARBA00022989"/>
    </source>
</evidence>
<keyword evidence="5" id="KW-0677">Repeat</keyword>
<dbReference type="InterPro" id="IPR050174">
    <property type="entry name" value="Protocadherin/Cadherin-CA"/>
</dbReference>
<dbReference type="GO" id="GO:0007156">
    <property type="term" value="P:homophilic cell adhesion via plasma membrane adhesion molecules"/>
    <property type="evidence" value="ECO:0007669"/>
    <property type="project" value="InterPro"/>
</dbReference>
<evidence type="ECO:0000256" key="7">
    <source>
        <dbReference type="ARBA" id="ARBA00022889"/>
    </source>
</evidence>
<evidence type="ECO:0000256" key="4">
    <source>
        <dbReference type="ARBA" id="ARBA00022729"/>
    </source>
</evidence>
<keyword evidence="14" id="KW-1185">Reference proteome</keyword>
<keyword evidence="7" id="KW-0130">Cell adhesion</keyword>
<dbReference type="Ensembl" id="ENSVKKT00000010838.1">
    <property type="protein sequence ID" value="ENSVKKP00000010580.1"/>
    <property type="gene ID" value="ENSVKKG00000007441.1"/>
</dbReference>
<feature type="domain" description="Cadherin" evidence="12">
    <location>
        <begin position="441"/>
        <end position="550"/>
    </location>
</feature>
<dbReference type="FunFam" id="2.60.40.60:FF:000129">
    <property type="entry name" value="protocadherin alpha-C2 isoform X1"/>
    <property type="match status" value="1"/>
</dbReference>
<dbReference type="InterPro" id="IPR002126">
    <property type="entry name" value="Cadherin-like_dom"/>
</dbReference>
<dbReference type="PANTHER" id="PTHR24028:SF118">
    <property type="entry name" value="PROTOCADHERIN BETA-1"/>
    <property type="match status" value="1"/>
</dbReference>
<sequence length="569" mass="63316">CSSLALPLAPSWDAWGTSIHYSVPEEKKSGSVVANVLRDLRVEGRELSARRARLASKSAKQYFRLDPHSGNILLQERIDREALCGQKEPCVLVEEVVLENPWQLHQIAIEIEDVNDHSPKFSKKEFIFKIPEHVPMGTRFHLERAQDADRGENAVQNYTLTPNEHFRLDVQSRSDGSKYAELVLEKPLDHEVNPKITLMLSAVDGGIPTRTGAAEIIIEVLDINDNFPQFNKSAYQLKLRENSPLGTLVTRVEANDRDSGSNAHITYSFDQVADNVDRSFKLNRQTGELTLVGPLDYEENSKHELSIQATDGGGLSAYCKVLVEVEDENDNAPEVAVTSVTSPLPEDSPMQTVVALFSVTDHDSGDNGRTTCTIDPSLPFVLRATENSYYQLVTQRPLDRERVPEYNVTITATDQGSPRLTSLTVISIPISDINDNPPVFERPLYEMQVRENNIPGLLIGSVHASDLDVEQNAKLTYTLLPGKVRDGPVSSYVSINSETGNLYALRSLDYEDIRELRVTVRALDKGSPPLSSQATVRVHVVDENDHAPFILHPLQNSRQSVQQPGEKLT</sequence>
<evidence type="ECO:0000313" key="14">
    <source>
        <dbReference type="Proteomes" id="UP000694545"/>
    </source>
</evidence>
<dbReference type="Pfam" id="PF00028">
    <property type="entry name" value="Cadherin"/>
    <property type="match status" value="4"/>
</dbReference>
<feature type="domain" description="Cadherin" evidence="12">
    <location>
        <begin position="231"/>
        <end position="335"/>
    </location>
</feature>
<protein>
    <submittedName>
        <fullName evidence="13">Protocadherin beta 3</fullName>
    </submittedName>
</protein>
<keyword evidence="8" id="KW-1133">Transmembrane helix</keyword>
<dbReference type="InterPro" id="IPR020894">
    <property type="entry name" value="Cadherin_CS"/>
</dbReference>
<dbReference type="InterPro" id="IPR015919">
    <property type="entry name" value="Cadherin-like_sf"/>
</dbReference>
<dbReference type="GO" id="GO:0005886">
    <property type="term" value="C:plasma membrane"/>
    <property type="evidence" value="ECO:0007669"/>
    <property type="project" value="InterPro"/>
</dbReference>
<dbReference type="FunFam" id="2.60.40.60:FF:000001">
    <property type="entry name" value="Protocadherin alpha 2"/>
    <property type="match status" value="1"/>
</dbReference>
<keyword evidence="10" id="KW-0325">Glycoprotein</keyword>
<keyword evidence="9" id="KW-0472">Membrane</keyword>
<dbReference type="InterPro" id="IPR013164">
    <property type="entry name" value="Cadherin_N"/>
</dbReference>
<evidence type="ECO:0000256" key="2">
    <source>
        <dbReference type="ARBA" id="ARBA00004167"/>
    </source>
</evidence>
<evidence type="ECO:0000256" key="6">
    <source>
        <dbReference type="ARBA" id="ARBA00022837"/>
    </source>
</evidence>
<evidence type="ECO:0000259" key="12">
    <source>
        <dbReference type="PROSITE" id="PS50268"/>
    </source>
</evidence>
<organism evidence="13 14">
    <name type="scientific">Varanus komodoensis</name>
    <name type="common">Komodo dragon</name>
    <dbReference type="NCBI Taxonomy" id="61221"/>
    <lineage>
        <taxon>Eukaryota</taxon>
        <taxon>Metazoa</taxon>
        <taxon>Chordata</taxon>
        <taxon>Craniata</taxon>
        <taxon>Vertebrata</taxon>
        <taxon>Euteleostomi</taxon>
        <taxon>Lepidosauria</taxon>
        <taxon>Squamata</taxon>
        <taxon>Bifurcata</taxon>
        <taxon>Unidentata</taxon>
        <taxon>Episquamata</taxon>
        <taxon>Toxicofera</taxon>
        <taxon>Anguimorpha</taxon>
        <taxon>Paleoanguimorpha</taxon>
        <taxon>Varanoidea</taxon>
        <taxon>Varanidae</taxon>
        <taxon>Varanus</taxon>
    </lineage>
</organism>
<dbReference type="FunFam" id="2.60.40.60:FF:000018">
    <property type="entry name" value="Protocadherin gamma c3"/>
    <property type="match status" value="1"/>
</dbReference>
<dbReference type="SMART" id="SM00112">
    <property type="entry name" value="CA"/>
    <property type="match status" value="5"/>
</dbReference>
<feature type="domain" description="Cadherin" evidence="12">
    <location>
        <begin position="22"/>
        <end position="121"/>
    </location>
</feature>
<keyword evidence="3" id="KW-0812">Transmembrane</keyword>
<name>A0A8D2J7F9_VARKO</name>
<proteinExistence type="predicted"/>
<dbReference type="Pfam" id="PF08266">
    <property type="entry name" value="Cadherin_2"/>
    <property type="match status" value="1"/>
</dbReference>
<evidence type="ECO:0000256" key="1">
    <source>
        <dbReference type="ARBA" id="ARBA00003436"/>
    </source>
</evidence>
<dbReference type="PROSITE" id="PS50268">
    <property type="entry name" value="CADHERIN_2"/>
    <property type="match status" value="5"/>
</dbReference>
<evidence type="ECO:0000256" key="9">
    <source>
        <dbReference type="ARBA" id="ARBA00023136"/>
    </source>
</evidence>
<comment type="subcellular location">
    <subcellularLocation>
        <location evidence="2">Membrane</location>
        <topology evidence="2">Single-pass membrane protein</topology>
    </subcellularLocation>
</comment>
<dbReference type="Proteomes" id="UP000694545">
    <property type="component" value="Unplaced"/>
</dbReference>
<keyword evidence="6 11" id="KW-0106">Calcium</keyword>
<evidence type="ECO:0000256" key="10">
    <source>
        <dbReference type="ARBA" id="ARBA00023180"/>
    </source>
</evidence>
<reference evidence="13" key="1">
    <citation type="submission" date="2025-08" db="UniProtKB">
        <authorList>
            <consortium name="Ensembl"/>
        </authorList>
    </citation>
    <scope>IDENTIFICATION</scope>
</reference>
<dbReference type="CDD" id="cd11304">
    <property type="entry name" value="Cadherin_repeat"/>
    <property type="match status" value="4"/>
</dbReference>
<dbReference type="PRINTS" id="PR00205">
    <property type="entry name" value="CADHERIN"/>
</dbReference>
<evidence type="ECO:0000256" key="11">
    <source>
        <dbReference type="PROSITE-ProRule" id="PRU00043"/>
    </source>
</evidence>
<comment type="function">
    <text evidence="1">Potential calcium-dependent cell-adhesion protein. May be involved in the establishment and maintenance of specific neuronal connections in the brain.</text>
</comment>
<reference evidence="13" key="2">
    <citation type="submission" date="2025-09" db="UniProtKB">
        <authorList>
            <consortium name="Ensembl"/>
        </authorList>
    </citation>
    <scope>IDENTIFICATION</scope>
</reference>
<dbReference type="PROSITE" id="PS00232">
    <property type="entry name" value="CADHERIN_1"/>
    <property type="match status" value="3"/>
</dbReference>
<dbReference type="FunFam" id="2.60.40.60:FF:000002">
    <property type="entry name" value="Protocadherin alpha 2"/>
    <property type="match status" value="1"/>
</dbReference>
<keyword evidence="4" id="KW-0732">Signal</keyword>
<dbReference type="Gene3D" id="2.60.40.60">
    <property type="entry name" value="Cadherins"/>
    <property type="match status" value="5"/>
</dbReference>
<dbReference type="AlphaFoldDB" id="A0A8D2J7F9"/>
<dbReference type="SUPFAM" id="SSF49313">
    <property type="entry name" value="Cadherin-like"/>
    <property type="match status" value="5"/>
</dbReference>
<feature type="domain" description="Cadherin" evidence="12">
    <location>
        <begin position="122"/>
        <end position="230"/>
    </location>
</feature>
<dbReference type="FunFam" id="2.60.40.60:FF:000006">
    <property type="entry name" value="Protocadherin alpha 2"/>
    <property type="match status" value="1"/>
</dbReference>
<dbReference type="PANTHER" id="PTHR24028">
    <property type="entry name" value="CADHERIN-87A"/>
    <property type="match status" value="1"/>
</dbReference>
<dbReference type="GO" id="GO:0005509">
    <property type="term" value="F:calcium ion binding"/>
    <property type="evidence" value="ECO:0007669"/>
    <property type="project" value="UniProtKB-UniRule"/>
</dbReference>
<evidence type="ECO:0000313" key="13">
    <source>
        <dbReference type="Ensembl" id="ENSVKKP00000010580.1"/>
    </source>
</evidence>
<evidence type="ECO:0000256" key="3">
    <source>
        <dbReference type="ARBA" id="ARBA00022692"/>
    </source>
</evidence>
<dbReference type="OMA" id="ENPWQLH"/>
<accession>A0A8D2J7F9</accession>
<evidence type="ECO:0000256" key="5">
    <source>
        <dbReference type="ARBA" id="ARBA00022737"/>
    </source>
</evidence>
<feature type="domain" description="Cadherin" evidence="12">
    <location>
        <begin position="336"/>
        <end position="440"/>
    </location>
</feature>